<dbReference type="Gene3D" id="3.40.525.10">
    <property type="entry name" value="CRAL-TRIO lipid binding domain"/>
    <property type="match status" value="1"/>
</dbReference>
<comment type="caution">
    <text evidence="3">The sequence shown here is derived from an EMBL/GenBank/DDBJ whole genome shotgun (WGS) entry which is preliminary data.</text>
</comment>
<dbReference type="Proteomes" id="UP001648503">
    <property type="component" value="Unassembled WGS sequence"/>
</dbReference>
<dbReference type="EMBL" id="JAFCIX010000022">
    <property type="protein sequence ID" value="KAH6601014.1"/>
    <property type="molecule type" value="Genomic_DNA"/>
</dbReference>
<organism evidence="3 4">
    <name type="scientific">Batrachochytrium salamandrivorans</name>
    <dbReference type="NCBI Taxonomy" id="1357716"/>
    <lineage>
        <taxon>Eukaryota</taxon>
        <taxon>Fungi</taxon>
        <taxon>Fungi incertae sedis</taxon>
        <taxon>Chytridiomycota</taxon>
        <taxon>Chytridiomycota incertae sedis</taxon>
        <taxon>Chytridiomycetes</taxon>
        <taxon>Rhizophydiales</taxon>
        <taxon>Rhizophydiales incertae sedis</taxon>
        <taxon>Batrachochytrium</taxon>
    </lineage>
</organism>
<sequence length="464" mass="51322">MEAPAVGQQSSNDSMVKPMVEPMAEPMVDLVIDPSPPSLPPAVVQALTEEQLQLLKQTWSLLLSAMAQADVDAQKILDAPAPAVAEPSKSSGWSMFRGMGGNSSVARPSTTQLDNAASVDPPSTATAMAADGSRPLVPSVSPPKVFPMLHELGMAMHGEHPDIYILRFIRARNWVPKDATAMLINMLKWRASFGVRQVLLEAEAPLYQPELRRCQAYFSGVDRDGRICCCVHVCRHVASDLKRDLSEKHVVMTMESVCMMVVQNQLKEDTVTIVVDLRGFGLQHQDAVATKFLLNTFQNYYPERLGKALILSAPWLFSGFWQIIKPWLDPVVQAKVNFISTQDLHQYIDPSQVVGVLGGDLPDYVYTVAPETEVTALANLRASISEASKEALWSEFKTSLDEFTEATLDWCKTVDAKGHSDRNAIAKKLQRAYEHLSPIIRTPSNYHRKGIQKDPAFKDIVTLV</sequence>
<evidence type="ECO:0000313" key="4">
    <source>
        <dbReference type="Proteomes" id="UP001648503"/>
    </source>
</evidence>
<gene>
    <name evidence="3" type="ORF">BASA50_001909</name>
</gene>
<dbReference type="InterPro" id="IPR036273">
    <property type="entry name" value="CRAL/TRIO_N_dom_sf"/>
</dbReference>
<dbReference type="InterPro" id="IPR011074">
    <property type="entry name" value="CRAL/TRIO_N_dom"/>
</dbReference>
<dbReference type="PANTHER" id="PTHR46590">
    <property type="entry name" value="PHOSPHATIDYLINOSITOL TRANSFER PROTEIN CSR1-RELATED"/>
    <property type="match status" value="1"/>
</dbReference>
<dbReference type="SMART" id="SM00516">
    <property type="entry name" value="SEC14"/>
    <property type="match status" value="1"/>
</dbReference>
<feature type="compositionally biased region" description="Polar residues" evidence="1">
    <location>
        <begin position="113"/>
        <end position="126"/>
    </location>
</feature>
<evidence type="ECO:0000256" key="1">
    <source>
        <dbReference type="SAM" id="MobiDB-lite"/>
    </source>
</evidence>
<dbReference type="SUPFAM" id="SSF46938">
    <property type="entry name" value="CRAL/TRIO N-terminal domain"/>
    <property type="match status" value="1"/>
</dbReference>
<evidence type="ECO:0000313" key="3">
    <source>
        <dbReference type="EMBL" id="KAH6601014.1"/>
    </source>
</evidence>
<accession>A0ABQ8FMU3</accession>
<protein>
    <recommendedName>
        <fullName evidence="2">CRAL-TRIO domain-containing protein</fullName>
    </recommendedName>
</protein>
<dbReference type="InterPro" id="IPR001251">
    <property type="entry name" value="CRAL-TRIO_dom"/>
</dbReference>
<dbReference type="CDD" id="cd00170">
    <property type="entry name" value="SEC14"/>
    <property type="match status" value="1"/>
</dbReference>
<dbReference type="SUPFAM" id="SSF52087">
    <property type="entry name" value="CRAL/TRIO domain"/>
    <property type="match status" value="1"/>
</dbReference>
<name>A0ABQ8FMU3_9FUNG</name>
<dbReference type="SMART" id="SM01100">
    <property type="entry name" value="CRAL_TRIO_N"/>
    <property type="match status" value="1"/>
</dbReference>
<dbReference type="PANTHER" id="PTHR46590:SF1">
    <property type="entry name" value="PHOSPHATIDYLINOSITOL TRANSFER PROTEIN CSR1"/>
    <property type="match status" value="1"/>
</dbReference>
<dbReference type="Pfam" id="PF03765">
    <property type="entry name" value="CRAL_TRIO_N"/>
    <property type="match status" value="1"/>
</dbReference>
<feature type="region of interest" description="Disordered" evidence="1">
    <location>
        <begin position="113"/>
        <end position="134"/>
    </location>
</feature>
<evidence type="ECO:0000259" key="2">
    <source>
        <dbReference type="PROSITE" id="PS50191"/>
    </source>
</evidence>
<dbReference type="PROSITE" id="PS50191">
    <property type="entry name" value="CRAL_TRIO"/>
    <property type="match status" value="1"/>
</dbReference>
<reference evidence="3 4" key="1">
    <citation type="submission" date="2021-02" db="EMBL/GenBank/DDBJ databases">
        <title>Variation within the Batrachochytrium salamandrivorans European outbreak.</title>
        <authorList>
            <person name="Kelly M."/>
            <person name="Pasmans F."/>
            <person name="Shea T.P."/>
            <person name="Munoz J.F."/>
            <person name="Carranza S."/>
            <person name="Cuomo C.A."/>
            <person name="Martel A."/>
        </authorList>
    </citation>
    <scope>NUCLEOTIDE SEQUENCE [LARGE SCALE GENOMIC DNA]</scope>
    <source>
        <strain evidence="3 4">AMFP18/2</strain>
    </source>
</reference>
<proteinExistence type="predicted"/>
<keyword evidence="4" id="KW-1185">Reference proteome</keyword>
<dbReference type="InterPro" id="IPR036865">
    <property type="entry name" value="CRAL-TRIO_dom_sf"/>
</dbReference>
<dbReference type="InterPro" id="IPR052432">
    <property type="entry name" value="PITP/CRAL-TRIO"/>
</dbReference>
<feature type="domain" description="CRAL-TRIO" evidence="2">
    <location>
        <begin position="218"/>
        <end position="365"/>
    </location>
</feature>
<dbReference type="Pfam" id="PF00650">
    <property type="entry name" value="CRAL_TRIO"/>
    <property type="match status" value="1"/>
</dbReference>